<dbReference type="PANTHER" id="PTHR43808">
    <property type="entry name" value="ACETYLORNITHINE DEACETYLASE"/>
    <property type="match status" value="1"/>
</dbReference>
<comment type="cofactor">
    <cofactor evidence="1">
        <name>Zn(2+)</name>
        <dbReference type="ChEBI" id="CHEBI:29105"/>
    </cofactor>
</comment>
<gene>
    <name evidence="6" type="ORF">MMAD_02090</name>
</gene>
<evidence type="ECO:0000313" key="6">
    <source>
        <dbReference type="EMBL" id="BBZ25914.1"/>
    </source>
</evidence>
<dbReference type="InterPro" id="IPR001261">
    <property type="entry name" value="ArgE/DapE_CS"/>
</dbReference>
<keyword evidence="7" id="KW-1185">Reference proteome</keyword>
<protein>
    <submittedName>
        <fullName evidence="6">Acetylornithine deacetylase</fullName>
    </submittedName>
</protein>
<reference evidence="6 7" key="1">
    <citation type="journal article" date="2019" name="Emerg. Microbes Infect.">
        <title>Comprehensive subspecies identification of 175 nontuberculous mycobacteria species based on 7547 genomic profiles.</title>
        <authorList>
            <person name="Matsumoto Y."/>
            <person name="Kinjo T."/>
            <person name="Motooka D."/>
            <person name="Nabeya D."/>
            <person name="Jung N."/>
            <person name="Uechi K."/>
            <person name="Horii T."/>
            <person name="Iida T."/>
            <person name="Fujita J."/>
            <person name="Nakamura S."/>
        </authorList>
    </citation>
    <scope>NUCLEOTIDE SEQUENCE [LARGE SCALE GENOMIC DNA]</scope>
    <source>
        <strain evidence="6 7">JCM 13574</strain>
    </source>
</reference>
<dbReference type="PROSITE" id="PS00759">
    <property type="entry name" value="ARGE_DAPE_CPG2_2"/>
    <property type="match status" value="1"/>
</dbReference>
<dbReference type="EMBL" id="AP022610">
    <property type="protein sequence ID" value="BBZ25914.1"/>
    <property type="molecule type" value="Genomic_DNA"/>
</dbReference>
<dbReference type="SUPFAM" id="SSF53187">
    <property type="entry name" value="Zn-dependent exopeptidases"/>
    <property type="match status" value="1"/>
</dbReference>
<evidence type="ECO:0000256" key="1">
    <source>
        <dbReference type="ARBA" id="ARBA00001947"/>
    </source>
</evidence>
<evidence type="ECO:0000256" key="3">
    <source>
        <dbReference type="ARBA" id="ARBA00022801"/>
    </source>
</evidence>
<evidence type="ECO:0000259" key="5">
    <source>
        <dbReference type="Pfam" id="PF07687"/>
    </source>
</evidence>
<dbReference type="Pfam" id="PF01546">
    <property type="entry name" value="Peptidase_M20"/>
    <property type="match status" value="1"/>
</dbReference>
<proteinExistence type="predicted"/>
<keyword evidence="3" id="KW-0378">Hydrolase</keyword>
<keyword evidence="2" id="KW-0479">Metal-binding</keyword>
<dbReference type="GO" id="GO:0016787">
    <property type="term" value="F:hydrolase activity"/>
    <property type="evidence" value="ECO:0007669"/>
    <property type="project" value="UniProtKB-KW"/>
</dbReference>
<sequence length="391" mass="40932">MSLVERALTEAEPSAVELLRQLVRRPSLGPHAAATREAMDVLAQYLRSADVDVTVHESSTGVATLLAQIDSGSPGPNVLLQGHMDVVPVDVNWERDPFDATVDGGYLHGRGACDMKAGIASFAGVLSALRSTGSLARGSVTLLIDADEETGSDQGLIPYIGERGLAEYDWAICAEPTALQPYLGNRGLLWITVTVTGKAAHAGIPSAGHNPIPLAAKIIADLPTHVGEPGPHGCPPSSLTVTTLHSGTVVNSIPDEAVFTIDRRLVPGESAEAVFDEIDRAVRRTARSYDEFSVAVSKTKQWPPCLLPADSPLALAAQAAAAADTADPEFGFDEACNDASFLSAAGVPTIVWGPGDPGLAHTSREKVAVADVGRAMRMYASAIARLMESPH</sequence>
<dbReference type="Gene3D" id="3.30.70.360">
    <property type="match status" value="1"/>
</dbReference>
<feature type="domain" description="Peptidase M20 dimerisation" evidence="5">
    <location>
        <begin position="184"/>
        <end position="289"/>
    </location>
</feature>
<dbReference type="CDD" id="cd08659">
    <property type="entry name" value="M20_ArgE_DapE-like"/>
    <property type="match status" value="1"/>
</dbReference>
<dbReference type="InterPro" id="IPR050072">
    <property type="entry name" value="Peptidase_M20A"/>
</dbReference>
<dbReference type="Gene3D" id="3.40.630.10">
    <property type="entry name" value="Zn peptidases"/>
    <property type="match status" value="2"/>
</dbReference>
<dbReference type="SUPFAM" id="SSF55031">
    <property type="entry name" value="Bacterial exopeptidase dimerisation domain"/>
    <property type="match status" value="1"/>
</dbReference>
<organism evidence="6 7">
    <name type="scientific">Mycolicibacterium madagascariense</name>
    <dbReference type="NCBI Taxonomy" id="212765"/>
    <lineage>
        <taxon>Bacteria</taxon>
        <taxon>Bacillati</taxon>
        <taxon>Actinomycetota</taxon>
        <taxon>Actinomycetes</taxon>
        <taxon>Mycobacteriales</taxon>
        <taxon>Mycobacteriaceae</taxon>
        <taxon>Mycolicibacterium</taxon>
    </lineage>
</organism>
<evidence type="ECO:0000256" key="2">
    <source>
        <dbReference type="ARBA" id="ARBA00022723"/>
    </source>
</evidence>
<dbReference type="InterPro" id="IPR002933">
    <property type="entry name" value="Peptidase_M20"/>
</dbReference>
<dbReference type="AlphaFoldDB" id="A0A7I7X8N3"/>
<dbReference type="InterPro" id="IPR011650">
    <property type="entry name" value="Peptidase_M20_dimer"/>
</dbReference>
<dbReference type="KEGG" id="mmag:MMAD_02090"/>
<evidence type="ECO:0000256" key="4">
    <source>
        <dbReference type="ARBA" id="ARBA00022833"/>
    </source>
</evidence>
<evidence type="ECO:0000313" key="7">
    <source>
        <dbReference type="Proteomes" id="UP000466517"/>
    </source>
</evidence>
<dbReference type="Proteomes" id="UP000466517">
    <property type="component" value="Chromosome"/>
</dbReference>
<dbReference type="GO" id="GO:0046872">
    <property type="term" value="F:metal ion binding"/>
    <property type="evidence" value="ECO:0007669"/>
    <property type="project" value="UniProtKB-KW"/>
</dbReference>
<accession>A0A7I7X8N3</accession>
<name>A0A7I7X8N3_9MYCO</name>
<dbReference type="InterPro" id="IPR036264">
    <property type="entry name" value="Bact_exopeptidase_dim_dom"/>
</dbReference>
<dbReference type="Pfam" id="PF07687">
    <property type="entry name" value="M20_dimer"/>
    <property type="match status" value="1"/>
</dbReference>
<keyword evidence="4" id="KW-0862">Zinc</keyword>